<dbReference type="EMBL" id="ML978969">
    <property type="protein sequence ID" value="KAF1928212.1"/>
    <property type="molecule type" value="Genomic_DNA"/>
</dbReference>
<name>A0A6A5RK70_9PLEO</name>
<dbReference type="Proteomes" id="UP000800082">
    <property type="component" value="Unassembled WGS sequence"/>
</dbReference>
<dbReference type="AlphaFoldDB" id="A0A6A5RK70"/>
<protein>
    <submittedName>
        <fullName evidence="1">Uncharacterized protein</fullName>
    </submittedName>
</protein>
<accession>A0A6A5RK70</accession>
<organism evidence="1 2">
    <name type="scientific">Didymella exigua CBS 183.55</name>
    <dbReference type="NCBI Taxonomy" id="1150837"/>
    <lineage>
        <taxon>Eukaryota</taxon>
        <taxon>Fungi</taxon>
        <taxon>Dikarya</taxon>
        <taxon>Ascomycota</taxon>
        <taxon>Pezizomycotina</taxon>
        <taxon>Dothideomycetes</taxon>
        <taxon>Pleosporomycetidae</taxon>
        <taxon>Pleosporales</taxon>
        <taxon>Pleosporineae</taxon>
        <taxon>Didymellaceae</taxon>
        <taxon>Didymella</taxon>
    </lineage>
</organism>
<evidence type="ECO:0000313" key="1">
    <source>
        <dbReference type="EMBL" id="KAF1928212.1"/>
    </source>
</evidence>
<dbReference type="RefSeq" id="XP_033448464.1">
    <property type="nucleotide sequence ID" value="XM_033587622.1"/>
</dbReference>
<keyword evidence="2" id="KW-1185">Reference proteome</keyword>
<dbReference type="GeneID" id="54345268"/>
<sequence length="185" mass="20262">MHAQHSAILKTSSEANHRRVVGIPGRCLLRMLGVVVVASRRYQIIGRGRVTALIVGLRTVGRQTSHAARGWYILINGSAQQSHLQLRKSLNLLHQALHPHSPLRQYQKHHSHHRPPQKINMRFAIIIASVIAGLATALPDPTPQGYTGPCSKDNCGVNGLQCRSLCVPWPSTDPDLRKGCTCSSG</sequence>
<reference evidence="1" key="1">
    <citation type="journal article" date="2020" name="Stud. Mycol.">
        <title>101 Dothideomycetes genomes: a test case for predicting lifestyles and emergence of pathogens.</title>
        <authorList>
            <person name="Haridas S."/>
            <person name="Albert R."/>
            <person name="Binder M."/>
            <person name="Bloem J."/>
            <person name="Labutti K."/>
            <person name="Salamov A."/>
            <person name="Andreopoulos B."/>
            <person name="Baker S."/>
            <person name="Barry K."/>
            <person name="Bills G."/>
            <person name="Bluhm B."/>
            <person name="Cannon C."/>
            <person name="Castanera R."/>
            <person name="Culley D."/>
            <person name="Daum C."/>
            <person name="Ezra D."/>
            <person name="Gonzalez J."/>
            <person name="Henrissat B."/>
            <person name="Kuo A."/>
            <person name="Liang C."/>
            <person name="Lipzen A."/>
            <person name="Lutzoni F."/>
            <person name="Magnuson J."/>
            <person name="Mondo S."/>
            <person name="Nolan M."/>
            <person name="Ohm R."/>
            <person name="Pangilinan J."/>
            <person name="Park H.-J."/>
            <person name="Ramirez L."/>
            <person name="Alfaro M."/>
            <person name="Sun H."/>
            <person name="Tritt A."/>
            <person name="Yoshinaga Y."/>
            <person name="Zwiers L.-H."/>
            <person name="Turgeon B."/>
            <person name="Goodwin S."/>
            <person name="Spatafora J."/>
            <person name="Crous P."/>
            <person name="Grigoriev I."/>
        </authorList>
    </citation>
    <scope>NUCLEOTIDE SEQUENCE</scope>
    <source>
        <strain evidence="1">CBS 183.55</strain>
    </source>
</reference>
<dbReference type="OrthoDB" id="4837440at2759"/>
<evidence type="ECO:0000313" key="2">
    <source>
        <dbReference type="Proteomes" id="UP000800082"/>
    </source>
</evidence>
<proteinExistence type="predicted"/>
<gene>
    <name evidence="1" type="ORF">M421DRAFT_156580</name>
</gene>